<reference evidence="1 2" key="1">
    <citation type="submission" date="2023-07" db="EMBL/GenBank/DDBJ databases">
        <title>Sorghum-associated microbial communities from plants grown in Nebraska, USA.</title>
        <authorList>
            <person name="Schachtman D."/>
        </authorList>
    </citation>
    <scope>NUCLEOTIDE SEQUENCE [LARGE SCALE GENOMIC DNA]</scope>
    <source>
        <strain evidence="1 2">DS1027</strain>
    </source>
</reference>
<evidence type="ECO:0008006" key="3">
    <source>
        <dbReference type="Google" id="ProtNLM"/>
    </source>
</evidence>
<sequence>MTSTTTVPSPAAWLAPMLPLWNQQMMLGSEAAMVIARRMWLVALADPRAAAESQRMVTEKVETLGQVWWDLALAPSRALLAGKAIPTPHGEARRVVQTYRRKVRANLRRLSR</sequence>
<evidence type="ECO:0000313" key="2">
    <source>
        <dbReference type="Proteomes" id="UP001184150"/>
    </source>
</evidence>
<dbReference type="Proteomes" id="UP001184150">
    <property type="component" value="Unassembled WGS sequence"/>
</dbReference>
<dbReference type="EMBL" id="JAVDRD010000009">
    <property type="protein sequence ID" value="MDR6512351.1"/>
    <property type="molecule type" value="Genomic_DNA"/>
</dbReference>
<organism evidence="1 2">
    <name type="scientific">Novosphingobium capsulatum</name>
    <dbReference type="NCBI Taxonomy" id="13688"/>
    <lineage>
        <taxon>Bacteria</taxon>
        <taxon>Pseudomonadati</taxon>
        <taxon>Pseudomonadota</taxon>
        <taxon>Alphaproteobacteria</taxon>
        <taxon>Sphingomonadales</taxon>
        <taxon>Sphingomonadaceae</taxon>
        <taxon>Novosphingobium</taxon>
    </lineage>
</organism>
<evidence type="ECO:0000313" key="1">
    <source>
        <dbReference type="EMBL" id="MDR6512351.1"/>
    </source>
</evidence>
<keyword evidence="2" id="KW-1185">Reference proteome</keyword>
<gene>
    <name evidence="1" type="ORF">J2792_003234</name>
</gene>
<dbReference type="RefSeq" id="WP_199223728.1">
    <property type="nucleotide sequence ID" value="NZ_JAVDRD010000009.1"/>
</dbReference>
<name>A0ABU1MPU4_9SPHN</name>
<accession>A0ABU1MPU4</accession>
<proteinExistence type="predicted"/>
<comment type="caution">
    <text evidence="1">The sequence shown here is derived from an EMBL/GenBank/DDBJ whole genome shotgun (WGS) entry which is preliminary data.</text>
</comment>
<protein>
    <recommendedName>
        <fullName evidence="3">Phasin protein</fullName>
    </recommendedName>
</protein>